<dbReference type="RefSeq" id="XP_014250676.1">
    <property type="nucleotide sequence ID" value="XM_014395190.2"/>
</dbReference>
<dbReference type="KEGG" id="clec:106667315"/>
<reference evidence="2" key="1">
    <citation type="submission" date="2022-01" db="UniProtKB">
        <authorList>
            <consortium name="EnsemblMetazoa"/>
        </authorList>
    </citation>
    <scope>IDENTIFICATION</scope>
</reference>
<dbReference type="EnsemblMetazoa" id="XM_014395190.2">
    <property type="protein sequence ID" value="XP_014250676.1"/>
    <property type="gene ID" value="LOC106667315"/>
</dbReference>
<feature type="region of interest" description="Disordered" evidence="1">
    <location>
        <begin position="178"/>
        <end position="197"/>
    </location>
</feature>
<dbReference type="OrthoDB" id="6337960at2759"/>
<evidence type="ECO:0000313" key="3">
    <source>
        <dbReference type="Proteomes" id="UP000494040"/>
    </source>
</evidence>
<evidence type="ECO:0000256" key="1">
    <source>
        <dbReference type="SAM" id="MobiDB-lite"/>
    </source>
</evidence>
<feature type="region of interest" description="Disordered" evidence="1">
    <location>
        <begin position="1"/>
        <end position="37"/>
    </location>
</feature>
<sequence length="217" mass="24234">MGNVLGHLGQGGRLRLEEDEKNLETPPRSAHRSFLEDPRSATIGIKRTPITVLQYRKLDSKSQFDAADSFQEDECEEEDSANQTSISEIEISIENLEITNGTSEESEDPAVDRVEDDAQELNVQCDAKPAFHTPQPMGKILEKTGRTPLGQICTNSPFSLKGLNDGKSWKGIREERLRRGINDPENTPPHMLIPSNEVQSAPGKFLRKPLLVWTDDN</sequence>
<keyword evidence="3" id="KW-1185">Reference proteome</keyword>
<dbReference type="AlphaFoldDB" id="A0A8I6THY8"/>
<accession>A0A8I6THY8</accession>
<proteinExistence type="predicted"/>
<feature type="region of interest" description="Disordered" evidence="1">
    <location>
        <begin position="63"/>
        <end position="84"/>
    </location>
</feature>
<organism evidence="2 3">
    <name type="scientific">Cimex lectularius</name>
    <name type="common">Bed bug</name>
    <name type="synonym">Acanthia lectularia</name>
    <dbReference type="NCBI Taxonomy" id="79782"/>
    <lineage>
        <taxon>Eukaryota</taxon>
        <taxon>Metazoa</taxon>
        <taxon>Ecdysozoa</taxon>
        <taxon>Arthropoda</taxon>
        <taxon>Hexapoda</taxon>
        <taxon>Insecta</taxon>
        <taxon>Pterygota</taxon>
        <taxon>Neoptera</taxon>
        <taxon>Paraneoptera</taxon>
        <taxon>Hemiptera</taxon>
        <taxon>Heteroptera</taxon>
        <taxon>Panheteroptera</taxon>
        <taxon>Cimicomorpha</taxon>
        <taxon>Cimicidae</taxon>
        <taxon>Cimex</taxon>
    </lineage>
</organism>
<name>A0A8I6THY8_CIMLE</name>
<feature type="compositionally biased region" description="Acidic residues" evidence="1">
    <location>
        <begin position="70"/>
        <end position="80"/>
    </location>
</feature>
<evidence type="ECO:0000313" key="2">
    <source>
        <dbReference type="EnsemblMetazoa" id="XP_014250676.1"/>
    </source>
</evidence>
<dbReference type="GeneID" id="106667315"/>
<dbReference type="Proteomes" id="UP000494040">
    <property type="component" value="Unassembled WGS sequence"/>
</dbReference>
<protein>
    <submittedName>
        <fullName evidence="2">Uncharacterized protein</fullName>
    </submittedName>
</protein>